<accession>A0A4P7UKB8</accession>
<protein>
    <recommendedName>
        <fullName evidence="3">Tail fiber protein</fullName>
    </recommendedName>
</protein>
<evidence type="ECO:0000313" key="1">
    <source>
        <dbReference type="EMBL" id="QCC85031.1"/>
    </source>
</evidence>
<proteinExistence type="predicted"/>
<evidence type="ECO:0000313" key="2">
    <source>
        <dbReference type="Proteomes" id="UP000297065"/>
    </source>
</evidence>
<gene>
    <name evidence="1" type="ORF">DDIC_03875</name>
</gene>
<dbReference type="RefSeq" id="WP_136399233.1">
    <property type="nucleotide sequence ID" value="NZ_CP036295.1"/>
</dbReference>
<dbReference type="EMBL" id="CP036295">
    <property type="protein sequence ID" value="QCC85031.1"/>
    <property type="molecule type" value="Genomic_DNA"/>
</dbReference>
<evidence type="ECO:0008006" key="3">
    <source>
        <dbReference type="Google" id="ProtNLM"/>
    </source>
</evidence>
<dbReference type="AlphaFoldDB" id="A0A4P7UKB8"/>
<dbReference type="Proteomes" id="UP000297065">
    <property type="component" value="Chromosome"/>
</dbReference>
<sequence>MTLPYSPSRAVYQGNGAATAFPFAFKVWSTDQLSVSVTSPDGFTAAAQGWTASLGECGGTLTYLHEGAPLPAGWRLAIMRDMPFAQGIDLVSASRFDPQVIEDGLDQATAELQQLNEKITRAVILPATSDQSPEDVVRSVYSSRDEAAHHAAAAAVCAQEAAASATSAANSADTAAQTVQTAAANAVNAATAQAAAAALSAAAAAQSAEDAAAASGGIAPRMDAVEQMNTQQDNRLDAVETGVAAVAATLIGSIQTLLCADGYVPNGCVPANGGEYTRAQFPNLYDAYLAGGKLLTCTYAAWATQVGLTGNCARFALDADNQKFKVPLLKDGDSITQAASAAELGKSYKAGLPNLTGDASRGAAEGDVGFFWTSGAPTGVFKKGRAVANIIGGTTAAAYALAFDASGANAIYGNSTTVTDEQVRLRHFVVLASAQNSASVFDWSNYMAALAGKANVDLSNATGNAIGLYLYVRDEKASGTHGGTSAAAAWQTRDLNTVKNNSQSGASLANNRVTLPAGRYYVRGKAPAYAASNTRCAIYDATNAAYLLHGNSMTANQSYYGYVCPEVEGEFTLAAQTTIELRMYTGSAISSYGLGFAAGVANINEVFSELRIWKM</sequence>
<organism evidence="1 2">
    <name type="scientific">Desulfovibrio desulfuricans</name>
    <dbReference type="NCBI Taxonomy" id="876"/>
    <lineage>
        <taxon>Bacteria</taxon>
        <taxon>Pseudomonadati</taxon>
        <taxon>Thermodesulfobacteriota</taxon>
        <taxon>Desulfovibrionia</taxon>
        <taxon>Desulfovibrionales</taxon>
        <taxon>Desulfovibrionaceae</taxon>
        <taxon>Desulfovibrio</taxon>
    </lineage>
</organism>
<name>A0A4P7UKB8_DESDE</name>
<dbReference type="OrthoDB" id="5461292at2"/>
<reference evidence="1 2" key="1">
    <citation type="submission" date="2019-02" db="EMBL/GenBank/DDBJ databases">
        <title>Complete Genome Sequence of Desulfovibrio desulfuricans IC1, a Sulfonate Utilizing Anaerobe.</title>
        <authorList>
            <person name="Day L.A."/>
            <person name="De Leon K.B."/>
            <person name="Wall J.D."/>
        </authorList>
    </citation>
    <scope>NUCLEOTIDE SEQUENCE [LARGE SCALE GENOMIC DNA]</scope>
    <source>
        <strain evidence="1 2">IC1</strain>
    </source>
</reference>